<organism evidence="13">
    <name type="scientific">Neobodo designis</name>
    <name type="common">Flagellated protozoan</name>
    <name type="synonym">Bodo designis</name>
    <dbReference type="NCBI Taxonomy" id="312471"/>
    <lineage>
        <taxon>Eukaryota</taxon>
        <taxon>Discoba</taxon>
        <taxon>Euglenozoa</taxon>
        <taxon>Kinetoplastea</taxon>
        <taxon>Metakinetoplastina</taxon>
        <taxon>Neobodonida</taxon>
        <taxon>Neobodo</taxon>
    </lineage>
</organism>
<dbReference type="PROSITE" id="PS50146">
    <property type="entry name" value="DAGK"/>
    <property type="match status" value="1"/>
</dbReference>
<feature type="compositionally biased region" description="Polar residues" evidence="10">
    <location>
        <begin position="57"/>
        <end position="68"/>
    </location>
</feature>
<keyword evidence="5" id="KW-0863">Zinc-finger</keyword>
<dbReference type="GO" id="GO:0004143">
    <property type="term" value="F:ATP-dependent diacylglycerol kinase activity"/>
    <property type="evidence" value="ECO:0007669"/>
    <property type="project" value="UniProtKB-EC"/>
</dbReference>
<evidence type="ECO:0000256" key="4">
    <source>
        <dbReference type="ARBA" id="ARBA00022741"/>
    </source>
</evidence>
<dbReference type="EC" id="2.7.1.107" evidence="9"/>
<keyword evidence="11" id="KW-0812">Transmembrane</keyword>
<evidence type="ECO:0000313" key="13">
    <source>
        <dbReference type="EMBL" id="CAD9101530.1"/>
    </source>
</evidence>
<dbReference type="GO" id="GO:0008270">
    <property type="term" value="F:zinc ion binding"/>
    <property type="evidence" value="ECO:0007669"/>
    <property type="project" value="UniProtKB-KW"/>
</dbReference>
<dbReference type="InterPro" id="IPR001206">
    <property type="entry name" value="Diacylglycerol_kinase_cat_dom"/>
</dbReference>
<dbReference type="Gene3D" id="2.60.200.40">
    <property type="match status" value="1"/>
</dbReference>
<dbReference type="SMART" id="SM00045">
    <property type="entry name" value="DAGKa"/>
    <property type="match status" value="1"/>
</dbReference>
<dbReference type="GO" id="GO:0005524">
    <property type="term" value="F:ATP binding"/>
    <property type="evidence" value="ECO:0007669"/>
    <property type="project" value="UniProtKB-KW"/>
</dbReference>
<dbReference type="AlphaFoldDB" id="A0A7S1LDR0"/>
<evidence type="ECO:0000256" key="3">
    <source>
        <dbReference type="ARBA" id="ARBA00022679"/>
    </source>
</evidence>
<dbReference type="PANTHER" id="PTHR11255:SF54">
    <property type="entry name" value="DIACYLGLYCEROL KINASE THETA"/>
    <property type="match status" value="1"/>
</dbReference>
<keyword evidence="5" id="KW-0479">Metal-binding</keyword>
<keyword evidence="6 9" id="KW-0418">Kinase</keyword>
<dbReference type="GO" id="GO:0016020">
    <property type="term" value="C:membrane"/>
    <property type="evidence" value="ECO:0007669"/>
    <property type="project" value="UniProtKB-SubCell"/>
</dbReference>
<dbReference type="InterPro" id="IPR017438">
    <property type="entry name" value="ATP-NAD_kinase_N"/>
</dbReference>
<dbReference type="SUPFAM" id="SSF111331">
    <property type="entry name" value="NAD kinase/diacylglycerol kinase-like"/>
    <property type="match status" value="1"/>
</dbReference>
<accession>A0A7S1LDR0</accession>
<comment type="similarity">
    <text evidence="2 9">Belongs to the eukaryotic diacylglycerol kinase family.</text>
</comment>
<dbReference type="InterPro" id="IPR000756">
    <property type="entry name" value="Diacylglycerol_kin_accessory"/>
</dbReference>
<keyword evidence="7 9" id="KW-0067">ATP-binding</keyword>
<feature type="transmembrane region" description="Helical" evidence="11">
    <location>
        <begin position="6"/>
        <end position="29"/>
    </location>
</feature>
<comment type="subcellular location">
    <subcellularLocation>
        <location evidence="1">Membrane</location>
    </subcellularLocation>
</comment>
<dbReference type="InterPro" id="IPR016064">
    <property type="entry name" value="NAD/diacylglycerol_kinase_sf"/>
</dbReference>
<evidence type="ECO:0000256" key="1">
    <source>
        <dbReference type="ARBA" id="ARBA00004370"/>
    </source>
</evidence>
<keyword evidence="8 11" id="KW-0472">Membrane</keyword>
<evidence type="ECO:0000256" key="2">
    <source>
        <dbReference type="ARBA" id="ARBA00009280"/>
    </source>
</evidence>
<name>A0A7S1LDR0_NEODS</name>
<dbReference type="Gene3D" id="3.40.50.10330">
    <property type="entry name" value="Probable inorganic polyphosphate/atp-NAD kinase, domain 1"/>
    <property type="match status" value="1"/>
</dbReference>
<comment type="catalytic activity">
    <reaction evidence="9">
        <text>a 1,2-diacyl-sn-glycerol + ATP = a 1,2-diacyl-sn-glycero-3-phosphate + ADP + H(+)</text>
        <dbReference type="Rhea" id="RHEA:10272"/>
        <dbReference type="ChEBI" id="CHEBI:15378"/>
        <dbReference type="ChEBI" id="CHEBI:17815"/>
        <dbReference type="ChEBI" id="CHEBI:30616"/>
        <dbReference type="ChEBI" id="CHEBI:58608"/>
        <dbReference type="ChEBI" id="CHEBI:456216"/>
        <dbReference type="EC" id="2.7.1.107"/>
    </reaction>
</comment>
<gene>
    <name evidence="13" type="ORF">NDES1114_LOCUS7492</name>
</gene>
<protein>
    <recommendedName>
        <fullName evidence="9">Diacylglycerol kinase</fullName>
        <shortName evidence="9">DAG kinase</shortName>
        <ecNumber evidence="9">2.7.1.107</ecNumber>
    </recommendedName>
</protein>
<dbReference type="PANTHER" id="PTHR11255">
    <property type="entry name" value="DIACYLGLYCEROL KINASE"/>
    <property type="match status" value="1"/>
</dbReference>
<evidence type="ECO:0000259" key="12">
    <source>
        <dbReference type="PROSITE" id="PS50146"/>
    </source>
</evidence>
<sequence>MSPEMWLLMITWGLVIPYLILCPPQLLFVRRKLKASRDRKMLASCSLKDKWQVPRKGSSNNNSMTSIPVSPAGGGGNQTAPSALPRWIIPKSSPVIVAVVNRKSGGQLGASTARMLHQLLHPAQIFDLADIPDVAAILRSFTGAFKLLVCGGDGTVSWAIDAATRCGIKPPMAILPLGTGNDLSRTLGWGGGFGISDVSEDAVRDVLVNMHSRSVTQPLDRWRLTITPKNGAPVATKTMLNYFSIGVDAEISLKFHRERQDYPERFSSQTKNVVKYAMLGFEAAFDGRALDGSVHMSCEGKPLDLMDGWKGAIISNVPFYHGGKNFWGESSDIHDHYGPARIDDGQLEVMGLAGTFHIGLCNINVDSALRVGQGRTMTVDIDDDCAVQVDGEPFPQPPCTIVFTKIDQYPMLRVDAAQAGARWWKWW</sequence>
<dbReference type="Pfam" id="PF00781">
    <property type="entry name" value="DAGK_cat"/>
    <property type="match status" value="1"/>
</dbReference>
<evidence type="ECO:0000256" key="10">
    <source>
        <dbReference type="SAM" id="MobiDB-lite"/>
    </source>
</evidence>
<keyword evidence="4 9" id="KW-0547">Nucleotide-binding</keyword>
<keyword evidence="3 9" id="KW-0808">Transferase</keyword>
<dbReference type="EMBL" id="HBGF01011276">
    <property type="protein sequence ID" value="CAD9101530.1"/>
    <property type="molecule type" value="Transcribed_RNA"/>
</dbReference>
<reference evidence="13" key="1">
    <citation type="submission" date="2021-01" db="EMBL/GenBank/DDBJ databases">
        <authorList>
            <person name="Corre E."/>
            <person name="Pelletier E."/>
            <person name="Niang G."/>
            <person name="Scheremetjew M."/>
            <person name="Finn R."/>
            <person name="Kale V."/>
            <person name="Holt S."/>
            <person name="Cochrane G."/>
            <person name="Meng A."/>
            <person name="Brown T."/>
            <person name="Cohen L."/>
        </authorList>
    </citation>
    <scope>NUCLEOTIDE SEQUENCE</scope>
    <source>
        <strain evidence="13">CCAP 1951/1</strain>
    </source>
</reference>
<proteinExistence type="inferred from homology"/>
<dbReference type="GO" id="GO:0007200">
    <property type="term" value="P:phospholipase C-activating G protein-coupled receptor signaling pathway"/>
    <property type="evidence" value="ECO:0007669"/>
    <property type="project" value="InterPro"/>
</dbReference>
<feature type="region of interest" description="Disordered" evidence="10">
    <location>
        <begin position="53"/>
        <end position="79"/>
    </location>
</feature>
<evidence type="ECO:0000256" key="7">
    <source>
        <dbReference type="ARBA" id="ARBA00022840"/>
    </source>
</evidence>
<keyword evidence="5" id="KW-0862">Zinc</keyword>
<evidence type="ECO:0000256" key="5">
    <source>
        <dbReference type="ARBA" id="ARBA00022771"/>
    </source>
</evidence>
<dbReference type="InterPro" id="IPR037607">
    <property type="entry name" value="DGK"/>
</dbReference>
<dbReference type="Pfam" id="PF00609">
    <property type="entry name" value="DAGK_acc"/>
    <property type="match status" value="1"/>
</dbReference>
<dbReference type="SMART" id="SM00046">
    <property type="entry name" value="DAGKc"/>
    <property type="match status" value="1"/>
</dbReference>
<evidence type="ECO:0000256" key="11">
    <source>
        <dbReference type="SAM" id="Phobius"/>
    </source>
</evidence>
<evidence type="ECO:0000256" key="9">
    <source>
        <dbReference type="RuleBase" id="RU361128"/>
    </source>
</evidence>
<evidence type="ECO:0000256" key="8">
    <source>
        <dbReference type="ARBA" id="ARBA00023136"/>
    </source>
</evidence>
<evidence type="ECO:0000256" key="6">
    <source>
        <dbReference type="ARBA" id="ARBA00022777"/>
    </source>
</evidence>
<feature type="domain" description="DAGKc" evidence="12">
    <location>
        <begin position="91"/>
        <end position="228"/>
    </location>
</feature>
<keyword evidence="11" id="KW-1133">Transmembrane helix</keyword>